<comment type="caution">
    <text evidence="2">The sequence shown here is derived from an EMBL/GenBank/DDBJ whole genome shotgun (WGS) entry which is preliminary data.</text>
</comment>
<accession>A0A5J4WA56</accession>
<evidence type="ECO:0000313" key="3">
    <source>
        <dbReference type="Proteomes" id="UP000324800"/>
    </source>
</evidence>
<dbReference type="EMBL" id="SNRW01002747">
    <property type="protein sequence ID" value="KAA6391831.1"/>
    <property type="molecule type" value="Genomic_DNA"/>
</dbReference>
<dbReference type="InterPro" id="IPR043136">
    <property type="entry name" value="B30.2/SPRY_sf"/>
</dbReference>
<gene>
    <name evidence="2" type="ORF">EZS28_012640</name>
</gene>
<reference evidence="2 3" key="1">
    <citation type="submission" date="2019-03" db="EMBL/GenBank/DDBJ databases">
        <title>Single cell metagenomics reveals metabolic interactions within the superorganism composed of flagellate Streblomastix strix and complex community of Bacteroidetes bacteria on its surface.</title>
        <authorList>
            <person name="Treitli S.C."/>
            <person name="Kolisko M."/>
            <person name="Husnik F."/>
            <person name="Keeling P."/>
            <person name="Hampl V."/>
        </authorList>
    </citation>
    <scope>NUCLEOTIDE SEQUENCE [LARGE SCALE GENOMIC DNA]</scope>
    <source>
        <strain evidence="2">ST1C</strain>
    </source>
</reference>
<dbReference type="Gene3D" id="2.60.120.920">
    <property type="match status" value="1"/>
</dbReference>
<sequence>MCLPMQGELIQSRVVLISTSASNCCTVDVLLVTVVSSVGQLVPLGPSAFASYFPCKSCLFLVAVSTVAAISFLDLRGLDQKRVSVALVVPPRALILLLSRSMVPLLVSLLFSQDSAGLPSGSGGRRAQTTVEATLRHAAGFVYSRIIGVRCSGYSKRNQTVMSVNSLLQIIHTPNEKLSGEGSDALCKLIGVDEQIKQVLYNQPFIYQILQSLCIYIPTKIKQSSSLSEEENPIQDFVKAGLLAVVLKLAEDEDNLNELGALIPVLEELKSKSEGEVKSKARNLLIFLSGSGVTHQQLEHNDQNNQKINDLEEIIRKKDEELRIMESERNKERQEKERLKQELVSSNIERDKALQDCRQKDDRIGELQMYLVAIQTKQEINSFCLTEPKPGLIPITVVVPQGSYNKKDGEFTYTSTFDEKKIFPVDQVVTTGVYRCEFRNNKNSSAFGIMKSGVVISFGIGCGEQPYCKFNAYYQRNGYVSQNGKDTTIGQAFKDGDTFAIEVNMTSRTATMYIQGKLLPLFITGLPEQIQFFFSINSKNSSATVLSLKRLAVSSTKKISGALEVRWE</sequence>
<name>A0A5J4WA56_9EUKA</name>
<feature type="coiled-coil region" evidence="1">
    <location>
        <begin position="301"/>
        <end position="356"/>
    </location>
</feature>
<protein>
    <recommendedName>
        <fullName evidence="4">SPRY domain-containing protein</fullName>
    </recommendedName>
</protein>
<evidence type="ECO:0000313" key="2">
    <source>
        <dbReference type="EMBL" id="KAA6391831.1"/>
    </source>
</evidence>
<evidence type="ECO:0008006" key="4">
    <source>
        <dbReference type="Google" id="ProtNLM"/>
    </source>
</evidence>
<proteinExistence type="predicted"/>
<dbReference type="Proteomes" id="UP000324800">
    <property type="component" value="Unassembled WGS sequence"/>
</dbReference>
<evidence type="ECO:0000256" key="1">
    <source>
        <dbReference type="SAM" id="Coils"/>
    </source>
</evidence>
<keyword evidence="1" id="KW-0175">Coiled coil</keyword>
<organism evidence="2 3">
    <name type="scientific">Streblomastix strix</name>
    <dbReference type="NCBI Taxonomy" id="222440"/>
    <lineage>
        <taxon>Eukaryota</taxon>
        <taxon>Metamonada</taxon>
        <taxon>Preaxostyla</taxon>
        <taxon>Oxymonadida</taxon>
        <taxon>Streblomastigidae</taxon>
        <taxon>Streblomastix</taxon>
    </lineage>
</organism>
<dbReference type="AlphaFoldDB" id="A0A5J4WA56"/>